<dbReference type="Proteomes" id="UP000094444">
    <property type="component" value="Unassembled WGS sequence"/>
</dbReference>
<dbReference type="STRING" id="158607.A0A2P5HZQ2"/>
<accession>A0A2P5HZQ2</accession>
<sequence>HNQFSSIIYKPSILSTPRLSTEELSGPWNSAAKVIDHTQVSIAAGDHKAIVAFYEAALKPLGYKKLMAFGPNEEAVGFGDGRLAHSPIATDWWVMASPTTPGNSHHAFRCKDRASVDAFYNAAIKAGAKDNGKPGIRAHYHAHYYGAFVIMSGSAASSHPAFSDLENISGSCWQ</sequence>
<proteinExistence type="predicted"/>
<evidence type="ECO:0000313" key="1">
    <source>
        <dbReference type="EMBL" id="POS75722.1"/>
    </source>
</evidence>
<organism evidence="1 2">
    <name type="scientific">Diaporthe helianthi</name>
    <dbReference type="NCBI Taxonomy" id="158607"/>
    <lineage>
        <taxon>Eukaryota</taxon>
        <taxon>Fungi</taxon>
        <taxon>Dikarya</taxon>
        <taxon>Ascomycota</taxon>
        <taxon>Pezizomycotina</taxon>
        <taxon>Sordariomycetes</taxon>
        <taxon>Sordariomycetidae</taxon>
        <taxon>Diaporthales</taxon>
        <taxon>Diaporthaceae</taxon>
        <taxon>Diaporthe</taxon>
    </lineage>
</organism>
<dbReference type="Gene3D" id="3.10.180.10">
    <property type="entry name" value="2,3-Dihydroxybiphenyl 1,2-Dioxygenase, domain 1"/>
    <property type="match status" value="1"/>
</dbReference>
<dbReference type="CDD" id="cd07262">
    <property type="entry name" value="VOC_like"/>
    <property type="match status" value="1"/>
</dbReference>
<name>A0A2P5HZQ2_DIAHE</name>
<reference evidence="1" key="1">
    <citation type="submission" date="2017-09" db="EMBL/GenBank/DDBJ databases">
        <title>Polyketide synthases of a Diaporthe helianthi virulent isolate.</title>
        <authorList>
            <person name="Baroncelli R."/>
        </authorList>
    </citation>
    <scope>NUCLEOTIDE SEQUENCE [LARGE SCALE GENOMIC DNA]</scope>
    <source>
        <strain evidence="1">7/96</strain>
    </source>
</reference>
<dbReference type="PANTHER" id="PTHR35006:SF2">
    <property type="entry name" value="GLYOXALASE FAMILY PROTEIN (AFU_ORTHOLOGUE AFUA_5G14830)"/>
    <property type="match status" value="1"/>
</dbReference>
<protein>
    <submittedName>
        <fullName evidence="1">Glyoxalase/bleomycin resistance protein/dioxygenase</fullName>
    </submittedName>
</protein>
<gene>
    <name evidence="1" type="ORF">DHEL01_v205886</name>
</gene>
<dbReference type="InterPro" id="IPR029068">
    <property type="entry name" value="Glyas_Bleomycin-R_OHBP_Dase"/>
</dbReference>
<comment type="caution">
    <text evidence="1">The sequence shown here is derived from an EMBL/GenBank/DDBJ whole genome shotgun (WGS) entry which is preliminary data.</text>
</comment>
<dbReference type="AlphaFoldDB" id="A0A2P5HZQ2"/>
<dbReference type="SUPFAM" id="SSF54593">
    <property type="entry name" value="Glyoxalase/Bleomycin resistance protein/Dihydroxybiphenyl dioxygenase"/>
    <property type="match status" value="1"/>
</dbReference>
<evidence type="ECO:0000313" key="2">
    <source>
        <dbReference type="Proteomes" id="UP000094444"/>
    </source>
</evidence>
<feature type="non-terminal residue" evidence="1">
    <location>
        <position position="1"/>
    </location>
</feature>
<keyword evidence="2" id="KW-1185">Reference proteome</keyword>
<dbReference type="PANTHER" id="PTHR35006">
    <property type="entry name" value="GLYOXALASE FAMILY PROTEIN (AFU_ORTHOLOGUE AFUA_5G14830)"/>
    <property type="match status" value="1"/>
</dbReference>
<dbReference type="EMBL" id="MAVT02000452">
    <property type="protein sequence ID" value="POS75722.1"/>
    <property type="molecule type" value="Genomic_DNA"/>
</dbReference>
<dbReference type="GO" id="GO:0051213">
    <property type="term" value="F:dioxygenase activity"/>
    <property type="evidence" value="ECO:0007669"/>
    <property type="project" value="UniProtKB-KW"/>
</dbReference>
<dbReference type="OrthoDB" id="10249419at2759"/>
<dbReference type="InParanoid" id="A0A2P5HZQ2"/>